<dbReference type="GO" id="GO:0045886">
    <property type="term" value="P:negative regulation of synaptic assembly at neuromuscular junction"/>
    <property type="evidence" value="ECO:0007669"/>
    <property type="project" value="EnsemblMetazoa"/>
</dbReference>
<evidence type="ECO:0000313" key="2">
    <source>
        <dbReference type="EMBL" id="EDW47966.1"/>
    </source>
</evidence>
<gene>
    <name evidence="2" type="primary">Dsec\GM21599</name>
    <name evidence="2" type="ORF">Dsec_GM21599</name>
</gene>
<dbReference type="GO" id="GO:0030336">
    <property type="term" value="P:negative regulation of cell migration"/>
    <property type="evidence" value="ECO:0007669"/>
    <property type="project" value="EnsemblMetazoa"/>
</dbReference>
<dbReference type="GO" id="GO:0035001">
    <property type="term" value="P:dorsal trunk growth, open tracheal system"/>
    <property type="evidence" value="ECO:0007669"/>
    <property type="project" value="EnsemblMetazoa"/>
</dbReference>
<keyword evidence="3" id="KW-1185">Reference proteome</keyword>
<dbReference type="GO" id="GO:0046982">
    <property type="term" value="F:protein heterodimerization activity"/>
    <property type="evidence" value="ECO:0007669"/>
    <property type="project" value="EnsemblMetazoa"/>
</dbReference>
<dbReference type="GO" id="GO:0009925">
    <property type="term" value="C:basal plasma membrane"/>
    <property type="evidence" value="ECO:0007669"/>
    <property type="project" value="EnsemblMetazoa"/>
</dbReference>
<feature type="signal peptide" evidence="1">
    <location>
        <begin position="1"/>
        <end position="18"/>
    </location>
</feature>
<dbReference type="GO" id="GO:0007391">
    <property type="term" value="P:dorsal closure"/>
    <property type="evidence" value="ECO:0007669"/>
    <property type="project" value="EnsemblMetazoa"/>
</dbReference>
<organism evidence="3">
    <name type="scientific">Drosophila sechellia</name>
    <name type="common">Fruit fly</name>
    <dbReference type="NCBI Taxonomy" id="7238"/>
    <lineage>
        <taxon>Eukaryota</taxon>
        <taxon>Metazoa</taxon>
        <taxon>Ecdysozoa</taxon>
        <taxon>Arthropoda</taxon>
        <taxon>Hexapoda</taxon>
        <taxon>Insecta</taxon>
        <taxon>Pterygota</taxon>
        <taxon>Neoptera</taxon>
        <taxon>Endopterygota</taxon>
        <taxon>Diptera</taxon>
        <taxon>Brachycera</taxon>
        <taxon>Muscomorpha</taxon>
        <taxon>Ephydroidea</taxon>
        <taxon>Drosophilidae</taxon>
        <taxon>Drosophila</taxon>
        <taxon>Sophophora</taxon>
    </lineage>
</organism>
<dbReference type="GO" id="GO:0007411">
    <property type="term" value="P:axon guidance"/>
    <property type="evidence" value="ECO:0007669"/>
    <property type="project" value="EnsemblMetazoa"/>
</dbReference>
<feature type="chain" id="PRO_5002805806" evidence="1">
    <location>
        <begin position="19"/>
        <end position="81"/>
    </location>
</feature>
<dbReference type="GO" id="GO:0003007">
    <property type="term" value="P:heart morphogenesis"/>
    <property type="evidence" value="ECO:0007669"/>
    <property type="project" value="EnsemblMetazoa"/>
</dbReference>
<dbReference type="GO" id="GO:0016324">
    <property type="term" value="C:apical plasma membrane"/>
    <property type="evidence" value="ECO:0007669"/>
    <property type="project" value="EnsemblMetazoa"/>
</dbReference>
<accession>B4HS19</accession>
<dbReference type="EMBL" id="CH480816">
    <property type="protein sequence ID" value="EDW47966.1"/>
    <property type="molecule type" value="Genomic_DNA"/>
</dbReference>
<dbReference type="HOGENOM" id="CLU_2576397_0_0_1"/>
<dbReference type="PhylomeDB" id="B4HS19"/>
<sequence length="81" mass="9368">MFPLAFLALLALTSHIEAFNFMPRPSRVINSPKHLKFHINQTRSSYFGYTLVIRQTSTLEPKIPMTLGYYEVRLIMYGNCA</sequence>
<dbReference type="GO" id="GO:0005737">
    <property type="term" value="C:cytoplasm"/>
    <property type="evidence" value="ECO:0007669"/>
    <property type="project" value="EnsemblMetazoa"/>
</dbReference>
<protein>
    <submittedName>
        <fullName evidence="2">GM21599</fullName>
    </submittedName>
</protein>
<evidence type="ECO:0000313" key="3">
    <source>
        <dbReference type="Proteomes" id="UP000001292"/>
    </source>
</evidence>
<dbReference type="STRING" id="7238.B4HS19"/>
<dbReference type="GO" id="GO:0007508">
    <property type="term" value="P:larval heart development"/>
    <property type="evidence" value="ECO:0007669"/>
    <property type="project" value="EnsemblMetazoa"/>
</dbReference>
<name>B4HS19_DROSE</name>
<dbReference type="Proteomes" id="UP000001292">
    <property type="component" value="Unassembled WGS sequence"/>
</dbReference>
<dbReference type="GO" id="GO:0043277">
    <property type="term" value="P:apoptotic cell clearance"/>
    <property type="evidence" value="ECO:0007669"/>
    <property type="project" value="EnsemblMetazoa"/>
</dbReference>
<proteinExistence type="predicted"/>
<dbReference type="OMA" id="NAESTMC"/>
<dbReference type="GO" id="GO:0008305">
    <property type="term" value="C:integrin complex"/>
    <property type="evidence" value="ECO:0007669"/>
    <property type="project" value="EnsemblMetazoa"/>
</dbReference>
<dbReference type="GO" id="GO:0007431">
    <property type="term" value="P:salivary gland development"/>
    <property type="evidence" value="ECO:0007669"/>
    <property type="project" value="EnsemblMetazoa"/>
</dbReference>
<evidence type="ECO:0000256" key="1">
    <source>
        <dbReference type="SAM" id="SignalP"/>
    </source>
</evidence>
<dbReference type="GO" id="GO:0001555">
    <property type="term" value="P:oocyte growth"/>
    <property type="evidence" value="ECO:0007669"/>
    <property type="project" value="EnsemblMetazoa"/>
</dbReference>
<reference evidence="2 3" key="1">
    <citation type="journal article" date="2007" name="Nature">
        <title>Evolution of genes and genomes on the Drosophila phylogeny.</title>
        <authorList>
            <consortium name="Drosophila 12 Genomes Consortium"/>
            <person name="Clark A.G."/>
            <person name="Eisen M.B."/>
            <person name="Smith D.R."/>
            <person name="Bergman C.M."/>
            <person name="Oliver B."/>
            <person name="Markow T.A."/>
            <person name="Kaufman T.C."/>
            <person name="Kellis M."/>
            <person name="Gelbart W."/>
            <person name="Iyer V.N."/>
            <person name="Pollard D.A."/>
            <person name="Sackton T.B."/>
            <person name="Larracuente A.M."/>
            <person name="Singh N.D."/>
            <person name="Abad J.P."/>
            <person name="Abt D.N."/>
            <person name="Adryan B."/>
            <person name="Aguade M."/>
            <person name="Akashi H."/>
            <person name="Anderson W.W."/>
            <person name="Aquadro C.F."/>
            <person name="Ardell D.H."/>
            <person name="Arguello R."/>
            <person name="Artieri C.G."/>
            <person name="Barbash D.A."/>
            <person name="Barker D."/>
            <person name="Barsanti P."/>
            <person name="Batterham P."/>
            <person name="Batzoglou S."/>
            <person name="Begun D."/>
            <person name="Bhutkar A."/>
            <person name="Blanco E."/>
            <person name="Bosak S.A."/>
            <person name="Bradley R.K."/>
            <person name="Brand A.D."/>
            <person name="Brent M.R."/>
            <person name="Brooks A.N."/>
            <person name="Brown R.H."/>
            <person name="Butlin R.K."/>
            <person name="Caggese C."/>
            <person name="Calvi B.R."/>
            <person name="Bernardo de Carvalho A."/>
            <person name="Caspi A."/>
            <person name="Castrezana S."/>
            <person name="Celniker S.E."/>
            <person name="Chang J.L."/>
            <person name="Chapple C."/>
            <person name="Chatterji S."/>
            <person name="Chinwalla A."/>
            <person name="Civetta A."/>
            <person name="Clifton S.W."/>
            <person name="Comeron J.M."/>
            <person name="Costello J.C."/>
            <person name="Coyne J.A."/>
            <person name="Daub J."/>
            <person name="David R.G."/>
            <person name="Delcher A.L."/>
            <person name="Delehaunty K."/>
            <person name="Do C.B."/>
            <person name="Ebling H."/>
            <person name="Edwards K."/>
            <person name="Eickbush T."/>
            <person name="Evans J.D."/>
            <person name="Filipski A."/>
            <person name="Findeiss S."/>
            <person name="Freyhult E."/>
            <person name="Fulton L."/>
            <person name="Fulton R."/>
            <person name="Garcia A.C."/>
            <person name="Gardiner A."/>
            <person name="Garfield D.A."/>
            <person name="Garvin B.E."/>
            <person name="Gibson G."/>
            <person name="Gilbert D."/>
            <person name="Gnerre S."/>
            <person name="Godfrey J."/>
            <person name="Good R."/>
            <person name="Gotea V."/>
            <person name="Gravely B."/>
            <person name="Greenberg A.J."/>
            <person name="Griffiths-Jones S."/>
            <person name="Gross S."/>
            <person name="Guigo R."/>
            <person name="Gustafson E.A."/>
            <person name="Haerty W."/>
            <person name="Hahn M.W."/>
            <person name="Halligan D.L."/>
            <person name="Halpern A.L."/>
            <person name="Halter G.M."/>
            <person name="Han M.V."/>
            <person name="Heger A."/>
            <person name="Hillier L."/>
            <person name="Hinrichs A.S."/>
            <person name="Holmes I."/>
            <person name="Hoskins R.A."/>
            <person name="Hubisz M.J."/>
            <person name="Hultmark D."/>
            <person name="Huntley M.A."/>
            <person name="Jaffe D.B."/>
            <person name="Jagadeeshan S."/>
            <person name="Jeck W.R."/>
            <person name="Johnson J."/>
            <person name="Jones C.D."/>
            <person name="Jordan W.C."/>
            <person name="Karpen G.H."/>
            <person name="Kataoka E."/>
            <person name="Keightley P.D."/>
            <person name="Kheradpour P."/>
            <person name="Kirkness E.F."/>
            <person name="Koerich L.B."/>
            <person name="Kristiansen K."/>
            <person name="Kudrna D."/>
            <person name="Kulathinal R.J."/>
            <person name="Kumar S."/>
            <person name="Kwok R."/>
            <person name="Lander E."/>
            <person name="Langley C.H."/>
            <person name="Lapoint R."/>
            <person name="Lazzaro B.P."/>
            <person name="Lee S.J."/>
            <person name="Levesque L."/>
            <person name="Li R."/>
            <person name="Lin C.F."/>
            <person name="Lin M.F."/>
            <person name="Lindblad-Toh K."/>
            <person name="Llopart A."/>
            <person name="Long M."/>
            <person name="Low L."/>
            <person name="Lozovsky E."/>
            <person name="Lu J."/>
            <person name="Luo M."/>
            <person name="Machado C.A."/>
            <person name="Makalowski W."/>
            <person name="Marzo M."/>
            <person name="Matsuda M."/>
            <person name="Matzkin L."/>
            <person name="McAllister B."/>
            <person name="McBride C.S."/>
            <person name="McKernan B."/>
            <person name="McKernan K."/>
            <person name="Mendez-Lago M."/>
            <person name="Minx P."/>
            <person name="Mollenhauer M.U."/>
            <person name="Montooth K."/>
            <person name="Mount S.M."/>
            <person name="Mu X."/>
            <person name="Myers E."/>
            <person name="Negre B."/>
            <person name="Newfeld S."/>
            <person name="Nielsen R."/>
            <person name="Noor M.A."/>
            <person name="O'Grady P."/>
            <person name="Pachter L."/>
            <person name="Papaceit M."/>
            <person name="Parisi M.J."/>
            <person name="Parisi M."/>
            <person name="Parts L."/>
            <person name="Pedersen J.S."/>
            <person name="Pesole G."/>
            <person name="Phillippy A.M."/>
            <person name="Ponting C.P."/>
            <person name="Pop M."/>
            <person name="Porcelli D."/>
            <person name="Powell J.R."/>
            <person name="Prohaska S."/>
            <person name="Pruitt K."/>
            <person name="Puig M."/>
            <person name="Quesneville H."/>
            <person name="Ram K.R."/>
            <person name="Rand D."/>
            <person name="Rasmussen M.D."/>
            <person name="Reed L.K."/>
            <person name="Reenan R."/>
            <person name="Reily A."/>
            <person name="Remington K.A."/>
            <person name="Rieger T.T."/>
            <person name="Ritchie M.G."/>
            <person name="Robin C."/>
            <person name="Rogers Y.H."/>
            <person name="Rohde C."/>
            <person name="Rozas J."/>
            <person name="Rubenfield M.J."/>
            <person name="Ruiz A."/>
            <person name="Russo S."/>
            <person name="Salzberg S.L."/>
            <person name="Sanchez-Gracia A."/>
            <person name="Saranga D.J."/>
            <person name="Sato H."/>
            <person name="Schaeffer S.W."/>
            <person name="Schatz M.C."/>
            <person name="Schlenke T."/>
            <person name="Schwartz R."/>
            <person name="Segarra C."/>
            <person name="Singh R.S."/>
            <person name="Sirot L."/>
            <person name="Sirota M."/>
            <person name="Sisneros N.B."/>
            <person name="Smith C.D."/>
            <person name="Smith T.F."/>
            <person name="Spieth J."/>
            <person name="Stage D.E."/>
            <person name="Stark A."/>
            <person name="Stephan W."/>
            <person name="Strausberg R.L."/>
            <person name="Strempel S."/>
            <person name="Sturgill D."/>
            <person name="Sutton G."/>
            <person name="Sutton G.G."/>
            <person name="Tao W."/>
            <person name="Teichmann S."/>
            <person name="Tobari Y.N."/>
            <person name="Tomimura Y."/>
            <person name="Tsolas J.M."/>
            <person name="Valente V.L."/>
            <person name="Venter E."/>
            <person name="Venter J.C."/>
            <person name="Vicario S."/>
            <person name="Vieira F.G."/>
            <person name="Vilella A.J."/>
            <person name="Villasante A."/>
            <person name="Walenz B."/>
            <person name="Wang J."/>
            <person name="Wasserman M."/>
            <person name="Watts T."/>
            <person name="Wilson D."/>
            <person name="Wilson R.K."/>
            <person name="Wing R.A."/>
            <person name="Wolfner M.F."/>
            <person name="Wong A."/>
            <person name="Wong G.K."/>
            <person name="Wu C.I."/>
            <person name="Wu G."/>
            <person name="Yamamoto D."/>
            <person name="Yang H.P."/>
            <person name="Yang S.P."/>
            <person name="Yorke J.A."/>
            <person name="Yoshida K."/>
            <person name="Zdobnov E."/>
            <person name="Zhang P."/>
            <person name="Zhang Y."/>
            <person name="Zimin A.V."/>
            <person name="Baldwin J."/>
            <person name="Abdouelleil A."/>
            <person name="Abdulkadir J."/>
            <person name="Abebe A."/>
            <person name="Abera B."/>
            <person name="Abreu J."/>
            <person name="Acer S.C."/>
            <person name="Aftuck L."/>
            <person name="Alexander A."/>
            <person name="An P."/>
            <person name="Anderson E."/>
            <person name="Anderson S."/>
            <person name="Arachi H."/>
            <person name="Azer M."/>
            <person name="Bachantsang P."/>
            <person name="Barry A."/>
            <person name="Bayul T."/>
            <person name="Berlin A."/>
            <person name="Bessette D."/>
            <person name="Bloom T."/>
            <person name="Blye J."/>
            <person name="Boguslavskiy L."/>
            <person name="Bonnet C."/>
            <person name="Boukhgalter B."/>
            <person name="Bourzgui I."/>
            <person name="Brown A."/>
            <person name="Cahill P."/>
            <person name="Channer S."/>
            <person name="Cheshatsang Y."/>
            <person name="Chuda L."/>
            <person name="Citroen M."/>
            <person name="Collymore A."/>
            <person name="Cooke P."/>
            <person name="Costello M."/>
            <person name="D'Aco K."/>
            <person name="Daza R."/>
            <person name="De Haan G."/>
            <person name="DeGray S."/>
            <person name="DeMaso C."/>
            <person name="Dhargay N."/>
            <person name="Dooley K."/>
            <person name="Dooley E."/>
            <person name="Doricent M."/>
            <person name="Dorje P."/>
            <person name="Dorjee K."/>
            <person name="Dupes A."/>
            <person name="Elong R."/>
            <person name="Falk J."/>
            <person name="Farina A."/>
            <person name="Faro S."/>
            <person name="Ferguson D."/>
            <person name="Fisher S."/>
            <person name="Foley C.D."/>
            <person name="Franke A."/>
            <person name="Friedrich D."/>
            <person name="Gadbois L."/>
            <person name="Gearin G."/>
            <person name="Gearin C.R."/>
            <person name="Giannoukos G."/>
            <person name="Goode T."/>
            <person name="Graham J."/>
            <person name="Grandbois E."/>
            <person name="Grewal S."/>
            <person name="Gyaltsen K."/>
            <person name="Hafez N."/>
            <person name="Hagos B."/>
            <person name="Hall J."/>
            <person name="Henson C."/>
            <person name="Hollinger A."/>
            <person name="Honan T."/>
            <person name="Huard M.D."/>
            <person name="Hughes L."/>
            <person name="Hurhula B."/>
            <person name="Husby M.E."/>
            <person name="Kamat A."/>
            <person name="Kanga B."/>
            <person name="Kashin S."/>
            <person name="Khazanovich D."/>
            <person name="Kisner P."/>
            <person name="Lance K."/>
            <person name="Lara M."/>
            <person name="Lee W."/>
            <person name="Lennon N."/>
            <person name="Letendre F."/>
            <person name="LeVine R."/>
            <person name="Lipovsky A."/>
            <person name="Liu X."/>
            <person name="Liu J."/>
            <person name="Liu S."/>
            <person name="Lokyitsang T."/>
            <person name="Lokyitsang Y."/>
            <person name="Lubonja R."/>
            <person name="Lui A."/>
            <person name="MacDonald P."/>
            <person name="Magnisalis V."/>
            <person name="Maru K."/>
            <person name="Matthews C."/>
            <person name="McCusker W."/>
            <person name="McDonough S."/>
            <person name="Mehta T."/>
            <person name="Meldrim J."/>
            <person name="Meneus L."/>
            <person name="Mihai O."/>
            <person name="Mihalev A."/>
            <person name="Mihova T."/>
            <person name="Mittelman R."/>
            <person name="Mlenga V."/>
            <person name="Montmayeur A."/>
            <person name="Mulrain L."/>
            <person name="Navidi A."/>
            <person name="Naylor J."/>
            <person name="Negash T."/>
            <person name="Nguyen T."/>
            <person name="Nguyen N."/>
            <person name="Nicol R."/>
            <person name="Norbu C."/>
            <person name="Norbu N."/>
            <person name="Novod N."/>
            <person name="O'Neill B."/>
            <person name="Osman S."/>
            <person name="Markiewicz E."/>
            <person name="Oyono O.L."/>
            <person name="Patti C."/>
            <person name="Phunkhang P."/>
            <person name="Pierre F."/>
            <person name="Priest M."/>
            <person name="Raghuraman S."/>
            <person name="Rege F."/>
            <person name="Reyes R."/>
            <person name="Rise C."/>
            <person name="Rogov P."/>
            <person name="Ross K."/>
            <person name="Ryan E."/>
            <person name="Settipalli S."/>
            <person name="Shea T."/>
            <person name="Sherpa N."/>
            <person name="Shi L."/>
            <person name="Shih D."/>
            <person name="Sparrow T."/>
            <person name="Spaulding J."/>
            <person name="Stalker J."/>
            <person name="Stange-Thomann N."/>
            <person name="Stavropoulos S."/>
            <person name="Stone C."/>
            <person name="Strader C."/>
            <person name="Tesfaye S."/>
            <person name="Thomson T."/>
            <person name="Thoulutsang Y."/>
            <person name="Thoulutsang D."/>
            <person name="Topham K."/>
            <person name="Topping I."/>
            <person name="Tsamla T."/>
            <person name="Vassiliev H."/>
            <person name="Vo A."/>
            <person name="Wangchuk T."/>
            <person name="Wangdi T."/>
            <person name="Weiand M."/>
            <person name="Wilkinson J."/>
            <person name="Wilson A."/>
            <person name="Yadav S."/>
            <person name="Young G."/>
            <person name="Yu Q."/>
            <person name="Zembek L."/>
            <person name="Zhong D."/>
            <person name="Zimmer A."/>
            <person name="Zwirko Z."/>
            <person name="Jaffe D.B."/>
            <person name="Alvarez P."/>
            <person name="Brockman W."/>
            <person name="Butler J."/>
            <person name="Chin C."/>
            <person name="Gnerre S."/>
            <person name="Grabherr M."/>
            <person name="Kleber M."/>
            <person name="Mauceli E."/>
            <person name="MacCallum I."/>
        </authorList>
    </citation>
    <scope>NUCLEOTIDE SEQUENCE [LARGE SCALE GENOMIC DNA]</scope>
    <source>
        <strain evidence="3">Rob3c / Tucson 14021-0248.25</strain>
    </source>
</reference>
<dbReference type="AlphaFoldDB" id="B4HS19"/>
<dbReference type="GO" id="GO:0048149">
    <property type="term" value="P:behavioral response to ethanol"/>
    <property type="evidence" value="ECO:0007669"/>
    <property type="project" value="EnsemblMetazoa"/>
</dbReference>
<keyword evidence="1" id="KW-0732">Signal</keyword>